<sequence length="119" mass="13753">MKPRNLEFYVIERVKKYTFSDNNCESRFRYLEEAHVIAQYHTFYHTLVHVIMLIDGIKRLSLREASGQIMRIVGALTKTPLGLLPDGNTGGANISPFKPLPVPIKLKRIIARIRPQKHR</sequence>
<comment type="caution">
    <text evidence="1">The sequence shown here is derived from an EMBL/GenBank/DDBJ whole genome shotgun (WGS) entry which is preliminary data.</text>
</comment>
<evidence type="ECO:0000313" key="2">
    <source>
        <dbReference type="Proteomes" id="UP001652504"/>
    </source>
</evidence>
<dbReference type="InterPro" id="IPR022172">
    <property type="entry name" value="DUF3703"/>
</dbReference>
<dbReference type="Pfam" id="PF12487">
    <property type="entry name" value="DUF3703"/>
    <property type="match status" value="1"/>
</dbReference>
<organism evidence="1 2">
    <name type="scientific">Fluctibacter corallii</name>
    <dbReference type="NCBI Taxonomy" id="2984329"/>
    <lineage>
        <taxon>Bacteria</taxon>
        <taxon>Pseudomonadati</taxon>
        <taxon>Pseudomonadota</taxon>
        <taxon>Gammaproteobacteria</taxon>
        <taxon>Alteromonadales</taxon>
        <taxon>Alteromonadaceae</taxon>
        <taxon>Fluctibacter</taxon>
    </lineage>
</organism>
<proteinExistence type="predicted"/>
<dbReference type="Proteomes" id="UP001652504">
    <property type="component" value="Unassembled WGS sequence"/>
</dbReference>
<protein>
    <submittedName>
        <fullName evidence="1">DUF3703 domain-containing protein</fullName>
    </submittedName>
</protein>
<dbReference type="RefSeq" id="WP_263711873.1">
    <property type="nucleotide sequence ID" value="NZ_JAOWKX010000003.1"/>
</dbReference>
<name>A0ABT3A7L6_9ALTE</name>
<keyword evidence="2" id="KW-1185">Reference proteome</keyword>
<dbReference type="EMBL" id="JAOWKX010000003">
    <property type="protein sequence ID" value="MCV2884593.1"/>
    <property type="molecule type" value="Genomic_DNA"/>
</dbReference>
<evidence type="ECO:0000313" key="1">
    <source>
        <dbReference type="EMBL" id="MCV2884593.1"/>
    </source>
</evidence>
<gene>
    <name evidence="1" type="ORF">OE749_07790</name>
</gene>
<reference evidence="1 2" key="1">
    <citation type="submission" date="2022-10" db="EMBL/GenBank/DDBJ databases">
        <title>Aestuariibacter sp. AA17 isolated from Montipora capitata coral fragment.</title>
        <authorList>
            <person name="Emsley S.A."/>
            <person name="Pfannmuller K.M."/>
            <person name="Loughran R.M."/>
            <person name="Shlafstein M."/>
            <person name="Papke E."/>
            <person name="Saw J.H."/>
            <person name="Ushijima B."/>
            <person name="Videau P."/>
        </authorList>
    </citation>
    <scope>NUCLEOTIDE SEQUENCE [LARGE SCALE GENOMIC DNA]</scope>
    <source>
        <strain evidence="1 2">AA17</strain>
    </source>
</reference>
<accession>A0ABT3A7L6</accession>